<dbReference type="EMBL" id="QURH01000069">
    <property type="protein sequence ID" value="RFU43052.1"/>
    <property type="molecule type" value="Genomic_DNA"/>
</dbReference>
<feature type="compositionally biased region" description="Low complexity" evidence="4">
    <location>
        <begin position="1"/>
        <end position="32"/>
    </location>
</feature>
<reference evidence="5 6" key="1">
    <citation type="submission" date="2018-08" db="EMBL/GenBank/DDBJ databases">
        <title>Actinomadura jelena sp. nov., a novel Actinomycete isolated from soil in Chad.</title>
        <authorList>
            <person name="Shi L."/>
        </authorList>
    </citation>
    <scope>NUCLEOTIDE SEQUENCE [LARGE SCALE GENOMIC DNA]</scope>
    <source>
        <strain evidence="5 6">NEAU-G17</strain>
    </source>
</reference>
<evidence type="ECO:0000256" key="2">
    <source>
        <dbReference type="ARBA" id="ARBA00035108"/>
    </source>
</evidence>
<evidence type="ECO:0000256" key="1">
    <source>
        <dbReference type="ARBA" id="ARBA00022987"/>
    </source>
</evidence>
<evidence type="ECO:0000256" key="4">
    <source>
        <dbReference type="SAM" id="MobiDB-lite"/>
    </source>
</evidence>
<accession>A0A372JSP8</accession>
<dbReference type="AlphaFoldDB" id="A0A372JSP8"/>
<feature type="region of interest" description="Disordered" evidence="4">
    <location>
        <begin position="1"/>
        <end position="38"/>
    </location>
</feature>
<feature type="region of interest" description="Disordered" evidence="4">
    <location>
        <begin position="299"/>
        <end position="322"/>
    </location>
</feature>
<sequence length="322" mass="34264">MTTPSGTPGTRTPGTATPGTATPGTVTPGTAAQRADDRETGTAVYLYGVARDLDESALDGVTGVADEPVRPLVHPDSGLTALISVVGLDQFGEQALRDNLEDLAWLEGTARAHHRVVTDIAGHAPTAPVRIATLYRDERRVLEVLEHDHRRLLELLDRITGRTEWGVKAYAVPEADGAGDGTGDGEPADGPASGASARPTSGTAYLQRRQAARQARRATQDRLAEHARAVHAELADHAVASRQHASQDARLSGRHETLILNMAYLVDDEQTEGFHEVARAVDRRLPGVKIEVTGPWPPYSFIDGDEATPTSVPEGAAEGTRP</sequence>
<proteinExistence type="inferred from homology"/>
<protein>
    <recommendedName>
        <fullName evidence="7">Gas vesicle protein GvpFL</fullName>
    </recommendedName>
</protein>
<evidence type="ECO:0000313" key="6">
    <source>
        <dbReference type="Proteomes" id="UP000261811"/>
    </source>
</evidence>
<dbReference type="GO" id="GO:0031412">
    <property type="term" value="P:gas vesicle organization"/>
    <property type="evidence" value="ECO:0007669"/>
    <property type="project" value="InterPro"/>
</dbReference>
<comment type="similarity">
    <text evidence="3">Belongs to the gas vesicle GvpF/GvpL family.</text>
</comment>
<keyword evidence="1" id="KW-0304">Gas vesicle</keyword>
<comment type="caution">
    <text evidence="5">The sequence shown here is derived from an EMBL/GenBank/DDBJ whole genome shotgun (WGS) entry which is preliminary data.</text>
</comment>
<gene>
    <name evidence="5" type="ORF">DZF91_03250</name>
</gene>
<evidence type="ECO:0000256" key="3">
    <source>
        <dbReference type="ARBA" id="ARBA00035643"/>
    </source>
</evidence>
<dbReference type="PANTHER" id="PTHR36852">
    <property type="entry name" value="PROTEIN GVPL 2"/>
    <property type="match status" value="1"/>
</dbReference>
<dbReference type="Proteomes" id="UP000261811">
    <property type="component" value="Unassembled WGS sequence"/>
</dbReference>
<name>A0A372JSP8_9ACTN</name>
<feature type="region of interest" description="Disordered" evidence="4">
    <location>
        <begin position="174"/>
        <end position="204"/>
    </location>
</feature>
<dbReference type="RefSeq" id="WP_117356013.1">
    <property type="nucleotide sequence ID" value="NZ_QURH01000069.1"/>
</dbReference>
<dbReference type="Pfam" id="PF06386">
    <property type="entry name" value="GvpL_GvpF"/>
    <property type="match status" value="1"/>
</dbReference>
<evidence type="ECO:0000313" key="5">
    <source>
        <dbReference type="EMBL" id="RFU43052.1"/>
    </source>
</evidence>
<organism evidence="5 6">
    <name type="scientific">Actinomadura logoneensis</name>
    <dbReference type="NCBI Taxonomy" id="2293572"/>
    <lineage>
        <taxon>Bacteria</taxon>
        <taxon>Bacillati</taxon>
        <taxon>Actinomycetota</taxon>
        <taxon>Actinomycetes</taxon>
        <taxon>Streptosporangiales</taxon>
        <taxon>Thermomonosporaceae</taxon>
        <taxon>Actinomadura</taxon>
    </lineage>
</organism>
<comment type="subcellular location">
    <subcellularLocation>
        <location evidence="2">Gas vesicle</location>
    </subcellularLocation>
</comment>
<dbReference type="PANTHER" id="PTHR36852:SF1">
    <property type="entry name" value="PROTEIN GVPL 2"/>
    <property type="match status" value="1"/>
</dbReference>
<dbReference type="GO" id="GO:0031411">
    <property type="term" value="C:gas vesicle"/>
    <property type="evidence" value="ECO:0007669"/>
    <property type="project" value="UniProtKB-SubCell"/>
</dbReference>
<evidence type="ECO:0008006" key="7">
    <source>
        <dbReference type="Google" id="ProtNLM"/>
    </source>
</evidence>
<keyword evidence="6" id="KW-1185">Reference proteome</keyword>
<dbReference type="InterPro" id="IPR009430">
    <property type="entry name" value="GvpL/GvpF"/>
</dbReference>
<dbReference type="OrthoDB" id="146444at2"/>